<sequence>MCTLRISDVVRNTEIGEFHASEQVIGWCSDRGHETVYPLTSIRKAEWHDGELRFLCEVANASKELTAFSGFSATDFPVISMHLEKHCGVILRKHRQRHRTVSEDFLAQLWELEMSAAQVGDAYPGTVQKQAKESDLLSVVEETRDCLDQMVGGDKMTLSEVFAANNCELIGRLRLVLSTLQLETYARDQRIEHLHSLASTVEAVLKSSGHFRQWIPPTGGNDESANIHGVFTRNDELAKFSVDRDREESFIAQKYLSWDACSSIDVGTAQKCFDDAGSSCSTGSAPDPAKDTMTGAENIERDDEEILCQSIHEYPESFLTEEVVDPNNSLADPEIDENMLGLRARFSGPSRGRYMHPDSIMEGWVWKRSRFLKRWRRRYLVLVPSLLSCFRAPGDRCPTESARAIEFNNVCCADGCVKKNMAFCVSVIKRKYFMVCDTDGQKSAWMSAISEALRCRPR</sequence>
<dbReference type="Pfam" id="PF17292">
    <property type="entry name" value="POB3_N"/>
    <property type="match status" value="1"/>
</dbReference>
<dbReference type="GO" id="GO:0007032">
    <property type="term" value="P:endosome organization"/>
    <property type="evidence" value="ECO:0007669"/>
    <property type="project" value="TreeGrafter"/>
</dbReference>
<dbReference type="EMBL" id="HBFQ01011628">
    <property type="protein sequence ID" value="CAD8833836.1"/>
    <property type="molecule type" value="Transcribed_RNA"/>
</dbReference>
<dbReference type="GO" id="GO:0001881">
    <property type="term" value="P:receptor recycling"/>
    <property type="evidence" value="ECO:0007669"/>
    <property type="project" value="TreeGrafter"/>
</dbReference>
<dbReference type="PROSITE" id="PS50003">
    <property type="entry name" value="PH_DOMAIN"/>
    <property type="match status" value="1"/>
</dbReference>
<dbReference type="SUPFAM" id="SSF50729">
    <property type="entry name" value="PH domain-like"/>
    <property type="match status" value="1"/>
</dbReference>
<evidence type="ECO:0000256" key="1">
    <source>
        <dbReference type="ARBA" id="ARBA00022553"/>
    </source>
</evidence>
<dbReference type="AlphaFoldDB" id="A0A7S0ZVI3"/>
<dbReference type="PANTHER" id="PTHR22902:SF27">
    <property type="entry name" value="PLECKSTRIN HOMOLOGY DOMAIN-CONTAINING FAMILY A MEMBER 3"/>
    <property type="match status" value="1"/>
</dbReference>
<reference evidence="3" key="1">
    <citation type="submission" date="2021-01" db="EMBL/GenBank/DDBJ databases">
        <authorList>
            <person name="Corre E."/>
            <person name="Pelletier E."/>
            <person name="Niang G."/>
            <person name="Scheremetjew M."/>
            <person name="Finn R."/>
            <person name="Kale V."/>
            <person name="Holt S."/>
            <person name="Cochrane G."/>
            <person name="Meng A."/>
            <person name="Brown T."/>
            <person name="Cohen L."/>
        </authorList>
    </citation>
    <scope>NUCLEOTIDE SEQUENCE</scope>
</reference>
<proteinExistence type="predicted"/>
<dbReference type="Pfam" id="PF00169">
    <property type="entry name" value="PH"/>
    <property type="match status" value="1"/>
</dbReference>
<accession>A0A7S0ZVI3</accession>
<feature type="domain" description="PH" evidence="2">
    <location>
        <begin position="358"/>
        <end position="454"/>
    </location>
</feature>
<dbReference type="PANTHER" id="PTHR22902">
    <property type="entry name" value="SESQUIPEDALIAN"/>
    <property type="match status" value="1"/>
</dbReference>
<dbReference type="GO" id="GO:0005802">
    <property type="term" value="C:trans-Golgi network"/>
    <property type="evidence" value="ECO:0007669"/>
    <property type="project" value="TreeGrafter"/>
</dbReference>
<evidence type="ECO:0000313" key="3">
    <source>
        <dbReference type="EMBL" id="CAD8833836.1"/>
    </source>
</evidence>
<gene>
    <name evidence="3" type="ORF">NSCI0253_LOCUS8184</name>
</gene>
<dbReference type="InterPro" id="IPR045188">
    <property type="entry name" value="Boi1/Boi2-like"/>
</dbReference>
<dbReference type="InterPro" id="IPR001849">
    <property type="entry name" value="PH_domain"/>
</dbReference>
<dbReference type="GO" id="GO:0042147">
    <property type="term" value="P:retrograde transport, endosome to Golgi"/>
    <property type="evidence" value="ECO:0007669"/>
    <property type="project" value="TreeGrafter"/>
</dbReference>
<dbReference type="Gene3D" id="2.30.29.30">
    <property type="entry name" value="Pleckstrin-homology domain (PH domain)/Phosphotyrosine-binding domain (PTB)"/>
    <property type="match status" value="1"/>
</dbReference>
<dbReference type="GO" id="GO:0005769">
    <property type="term" value="C:early endosome"/>
    <property type="evidence" value="ECO:0007669"/>
    <property type="project" value="TreeGrafter"/>
</dbReference>
<dbReference type="InterPro" id="IPR011993">
    <property type="entry name" value="PH-like_dom_sf"/>
</dbReference>
<protein>
    <recommendedName>
        <fullName evidence="2">PH domain-containing protein</fullName>
    </recommendedName>
</protein>
<dbReference type="SMART" id="SM00233">
    <property type="entry name" value="PH"/>
    <property type="match status" value="1"/>
</dbReference>
<dbReference type="InterPro" id="IPR035417">
    <property type="entry name" value="SSRP1/POB3_N"/>
</dbReference>
<dbReference type="GO" id="GO:0005829">
    <property type="term" value="C:cytosol"/>
    <property type="evidence" value="ECO:0007669"/>
    <property type="project" value="GOC"/>
</dbReference>
<organism evidence="3">
    <name type="scientific">Noctiluca scintillans</name>
    <name type="common">Sea sparkle</name>
    <name type="synonym">Red tide dinoflagellate</name>
    <dbReference type="NCBI Taxonomy" id="2966"/>
    <lineage>
        <taxon>Eukaryota</taxon>
        <taxon>Sar</taxon>
        <taxon>Alveolata</taxon>
        <taxon>Dinophyceae</taxon>
        <taxon>Noctilucales</taxon>
        <taxon>Noctilucaceae</taxon>
        <taxon>Noctiluca</taxon>
    </lineage>
</organism>
<evidence type="ECO:0000259" key="2">
    <source>
        <dbReference type="PROSITE" id="PS50003"/>
    </source>
</evidence>
<dbReference type="GO" id="GO:0055037">
    <property type="term" value="C:recycling endosome"/>
    <property type="evidence" value="ECO:0007669"/>
    <property type="project" value="TreeGrafter"/>
</dbReference>
<name>A0A7S0ZVI3_NOCSC</name>
<keyword evidence="1" id="KW-0597">Phosphoprotein</keyword>